<keyword evidence="6" id="KW-1185">Reference proteome</keyword>
<reference evidence="5 6" key="1">
    <citation type="submission" date="2016-10" db="EMBL/GenBank/DDBJ databases">
        <title>Lutibacter sp. LPB0138, isolated from marine gastropod.</title>
        <authorList>
            <person name="Kim E."/>
            <person name="Yi H."/>
        </authorList>
    </citation>
    <scope>NUCLEOTIDE SEQUENCE [LARGE SCALE GENOMIC DNA]</scope>
    <source>
        <strain evidence="5 6">LPB0138</strain>
    </source>
</reference>
<evidence type="ECO:0000313" key="6">
    <source>
        <dbReference type="Proteomes" id="UP000176050"/>
    </source>
</evidence>
<feature type="transmembrane region" description="Helical" evidence="1">
    <location>
        <begin position="255"/>
        <end position="273"/>
    </location>
</feature>
<feature type="transmembrane region" description="Helical" evidence="1">
    <location>
        <begin position="285"/>
        <end position="306"/>
    </location>
</feature>
<feature type="signal peptide" evidence="2">
    <location>
        <begin position="1"/>
        <end position="19"/>
    </location>
</feature>
<gene>
    <name evidence="5" type="ORF">LPB138_01980</name>
</gene>
<protein>
    <submittedName>
        <fullName evidence="5">Uncharacterized protein</fullName>
    </submittedName>
</protein>
<keyword evidence="1" id="KW-0812">Transmembrane</keyword>
<evidence type="ECO:0000313" key="5">
    <source>
        <dbReference type="EMBL" id="AOW21979.1"/>
    </source>
</evidence>
<dbReference type="InterPro" id="IPR025178">
    <property type="entry name" value="Lnb_N"/>
</dbReference>
<feature type="transmembrane region" description="Helical" evidence="1">
    <location>
        <begin position="367"/>
        <end position="385"/>
    </location>
</feature>
<dbReference type="AlphaFoldDB" id="A0A1D8PBK8"/>
<name>A0A1D8PBK8_9FLAO</name>
<dbReference type="Pfam" id="PF13387">
    <property type="entry name" value="Lnb_N"/>
    <property type="match status" value="1"/>
</dbReference>
<organism evidence="5 6">
    <name type="scientific">Urechidicola croceus</name>
    <dbReference type="NCBI Taxonomy" id="1850246"/>
    <lineage>
        <taxon>Bacteria</taxon>
        <taxon>Pseudomonadati</taxon>
        <taxon>Bacteroidota</taxon>
        <taxon>Flavobacteriia</taxon>
        <taxon>Flavobacteriales</taxon>
        <taxon>Flavobacteriaceae</taxon>
        <taxon>Urechidicola</taxon>
    </lineage>
</organism>
<dbReference type="RefSeq" id="WP_070238138.1">
    <property type="nucleotide sequence ID" value="NZ_CP017478.1"/>
</dbReference>
<keyword evidence="2" id="KW-0732">Signal</keyword>
<proteinExistence type="predicted"/>
<dbReference type="EMBL" id="CP017478">
    <property type="protein sequence ID" value="AOW21979.1"/>
    <property type="molecule type" value="Genomic_DNA"/>
</dbReference>
<evidence type="ECO:0000256" key="2">
    <source>
        <dbReference type="SAM" id="SignalP"/>
    </source>
</evidence>
<feature type="transmembrane region" description="Helical" evidence="1">
    <location>
        <begin position="318"/>
        <end position="334"/>
    </location>
</feature>
<sequence length="396" mass="46749">MKYFLVTLIAFFFSVSLFSQTRKLSTTAEVSVITCGPGSEFYTAFGHSAFRIRDTRIGLDKVYNYGTFDFDAPNFYGKFVKGNLMYFLSAYDFGHFLKVYNYENRWVTGQVLDLNPKQVQKVFNFLEKNARPENREYRYDYFYDNCSTRLYDVIYNVIGKENLEIPIVFSEDNLSHRQMMQEYFDNQPWGDFGIDLALGSPFDKSAAENEYLFLPENVMRFFNQLKIIENKIPKPIVKRTEIILPNNNHIHKTNFLNPFLVFSIIGVVVLWITKRNMNTKKRSRWLDFLLFFITGLIGCIISFMWFATDHTATAKNFNTLWAFAPNIIISFFMLKKNPPKWVYSYTNLLLILIVINVFIWILKIQIFSISVIPILIFLTVRYYYIGKYNRLLTSKK</sequence>
<evidence type="ECO:0000259" key="3">
    <source>
        <dbReference type="Pfam" id="PF13387"/>
    </source>
</evidence>
<keyword evidence="1" id="KW-0472">Membrane</keyword>
<evidence type="ECO:0000256" key="1">
    <source>
        <dbReference type="SAM" id="Phobius"/>
    </source>
</evidence>
<dbReference type="KEGG" id="lul:LPB138_01980"/>
<dbReference type="OrthoDB" id="319167at2"/>
<dbReference type="InterPro" id="IPR057436">
    <property type="entry name" value="5TMH_Lnb"/>
</dbReference>
<dbReference type="Pfam" id="PF25221">
    <property type="entry name" value="5TMH_Lnb"/>
    <property type="match status" value="1"/>
</dbReference>
<evidence type="ECO:0000259" key="4">
    <source>
        <dbReference type="Pfam" id="PF25221"/>
    </source>
</evidence>
<keyword evidence="1" id="KW-1133">Transmembrane helix</keyword>
<accession>A0A1D8PBK8</accession>
<feature type="domain" description="Lnb-like transmembrane" evidence="4">
    <location>
        <begin position="252"/>
        <end position="385"/>
    </location>
</feature>
<feature type="chain" id="PRO_5009110989" evidence="2">
    <location>
        <begin position="20"/>
        <end position="396"/>
    </location>
</feature>
<feature type="transmembrane region" description="Helical" evidence="1">
    <location>
        <begin position="341"/>
        <end position="361"/>
    </location>
</feature>
<feature type="domain" description="Lnb N-terminal periplasmic" evidence="3">
    <location>
        <begin position="27"/>
        <end position="160"/>
    </location>
</feature>
<dbReference type="Proteomes" id="UP000176050">
    <property type="component" value="Chromosome"/>
</dbReference>
<dbReference type="STRING" id="1850246.LPB138_01980"/>